<keyword evidence="1" id="KW-0732">Signal</keyword>
<dbReference type="STRING" id="683125.SAMN05660206_101268"/>
<protein>
    <recommendedName>
        <fullName evidence="4">YD repeat-containing protein</fullName>
    </recommendedName>
</protein>
<organism evidence="2 3">
    <name type="scientific">Sphingobacterium wenxiniae</name>
    <dbReference type="NCBI Taxonomy" id="683125"/>
    <lineage>
        <taxon>Bacteria</taxon>
        <taxon>Pseudomonadati</taxon>
        <taxon>Bacteroidota</taxon>
        <taxon>Sphingobacteriia</taxon>
        <taxon>Sphingobacteriales</taxon>
        <taxon>Sphingobacteriaceae</taxon>
        <taxon>Sphingobacterium</taxon>
    </lineage>
</organism>
<dbReference type="Gene3D" id="2.40.128.720">
    <property type="match status" value="1"/>
</dbReference>
<accession>A0A1I6P439</accession>
<dbReference type="EMBL" id="FOZZ01000001">
    <property type="protein sequence ID" value="SFS34860.1"/>
    <property type="molecule type" value="Genomic_DNA"/>
</dbReference>
<keyword evidence="3" id="KW-1185">Reference proteome</keyword>
<name>A0A1I6P439_9SPHI</name>
<sequence length="436" mass="52572">MTLIRYMKKWLIIFISTMSFLFAEAQPTYRLDSVVSVRSDIQKKTSWQKHDTVQNRLFAQHENRIETILHEGSRHVTQYDQRGNELEHIYSNWDSTVHKWIEQEKVTKSYDSQDRMLSYIEYEKIGTDWIGLAKTEQIFEERAISNIEYTGRGGRWHPIFKNVEMLGDKDVSLLSYNYQWDSLANDWVFWMKHDKTFSSDTLLHESTYIWENGKWMNKERISYVYEKNKLSDRVVYSGTKDDWQFNHLIQFRPFDTGHAEEAFYWSVEEEKWKPESFQESYMDRHGRVTDYAAFIWNKKKREYVRAAQGITVYDAKDRITFLQEAQYDDEGKGINGSQMTLYFDKEDNLYREIHRSFHPKDSWRTHRTKEITFRKDITYQDEQGKTYVIDPARLGMENLSKSQYAIDCISIYKHTDGQKILEEEIRYYYTPLSEKY</sequence>
<reference evidence="2 3" key="1">
    <citation type="submission" date="2016-10" db="EMBL/GenBank/DDBJ databases">
        <authorList>
            <person name="de Groot N.N."/>
        </authorList>
    </citation>
    <scope>NUCLEOTIDE SEQUENCE [LARGE SCALE GENOMIC DNA]</scope>
    <source>
        <strain evidence="2 3">DSM 22789</strain>
    </source>
</reference>
<feature type="signal peptide" evidence="1">
    <location>
        <begin position="1"/>
        <end position="25"/>
    </location>
</feature>
<proteinExistence type="predicted"/>
<evidence type="ECO:0000313" key="2">
    <source>
        <dbReference type="EMBL" id="SFS34860.1"/>
    </source>
</evidence>
<evidence type="ECO:0008006" key="4">
    <source>
        <dbReference type="Google" id="ProtNLM"/>
    </source>
</evidence>
<dbReference type="AlphaFoldDB" id="A0A1I6P439"/>
<gene>
    <name evidence="2" type="ORF">SAMN05660206_101268</name>
</gene>
<feature type="chain" id="PRO_5011527701" description="YD repeat-containing protein" evidence="1">
    <location>
        <begin position="26"/>
        <end position="436"/>
    </location>
</feature>
<evidence type="ECO:0000313" key="3">
    <source>
        <dbReference type="Proteomes" id="UP000198785"/>
    </source>
</evidence>
<evidence type="ECO:0000256" key="1">
    <source>
        <dbReference type="SAM" id="SignalP"/>
    </source>
</evidence>
<dbReference type="Proteomes" id="UP000198785">
    <property type="component" value="Unassembled WGS sequence"/>
</dbReference>